<protein>
    <submittedName>
        <fullName evidence="3">Uncharacterized protein</fullName>
    </submittedName>
</protein>
<evidence type="ECO:0000313" key="3">
    <source>
        <dbReference type="EMBL" id="SBT01665.1"/>
    </source>
</evidence>
<feature type="region of interest" description="Disordered" evidence="2">
    <location>
        <begin position="1207"/>
        <end position="1255"/>
    </location>
</feature>
<reference evidence="4" key="1">
    <citation type="submission" date="2016-05" db="EMBL/GenBank/DDBJ databases">
        <authorList>
            <person name="Naeem Raeece"/>
        </authorList>
    </citation>
    <scope>NUCLEOTIDE SEQUENCE [LARGE SCALE GENOMIC DNA]</scope>
</reference>
<organism evidence="3 4">
    <name type="scientific">Plasmodium ovale curtisi</name>
    <dbReference type="NCBI Taxonomy" id="864141"/>
    <lineage>
        <taxon>Eukaryota</taxon>
        <taxon>Sar</taxon>
        <taxon>Alveolata</taxon>
        <taxon>Apicomplexa</taxon>
        <taxon>Aconoidasida</taxon>
        <taxon>Haemosporida</taxon>
        <taxon>Plasmodiidae</taxon>
        <taxon>Plasmodium</taxon>
        <taxon>Plasmodium (Plasmodium)</taxon>
    </lineage>
</organism>
<feature type="coiled-coil region" evidence="1">
    <location>
        <begin position="975"/>
        <end position="1002"/>
    </location>
</feature>
<feature type="coiled-coil region" evidence="1">
    <location>
        <begin position="1121"/>
        <end position="1148"/>
    </location>
</feature>
<feature type="compositionally biased region" description="Basic and acidic residues" evidence="2">
    <location>
        <begin position="112"/>
        <end position="122"/>
    </location>
</feature>
<proteinExistence type="predicted"/>
<dbReference type="EMBL" id="FLQV01002645">
    <property type="protein sequence ID" value="SBT01665.1"/>
    <property type="molecule type" value="Genomic_DNA"/>
</dbReference>
<keyword evidence="1" id="KW-0175">Coiled coil</keyword>
<evidence type="ECO:0000313" key="4">
    <source>
        <dbReference type="Proteomes" id="UP000078546"/>
    </source>
</evidence>
<feature type="compositionally biased region" description="Basic and acidic residues" evidence="2">
    <location>
        <begin position="261"/>
        <end position="272"/>
    </location>
</feature>
<dbReference type="Proteomes" id="UP000078546">
    <property type="component" value="Unassembled WGS sequence"/>
</dbReference>
<feature type="region of interest" description="Disordered" evidence="2">
    <location>
        <begin position="641"/>
        <end position="695"/>
    </location>
</feature>
<evidence type="ECO:0000256" key="2">
    <source>
        <dbReference type="SAM" id="MobiDB-lite"/>
    </source>
</evidence>
<feature type="coiled-coil region" evidence="1">
    <location>
        <begin position="784"/>
        <end position="849"/>
    </location>
</feature>
<feature type="compositionally biased region" description="Low complexity" evidence="2">
    <location>
        <begin position="1220"/>
        <end position="1242"/>
    </location>
</feature>
<gene>
    <name evidence="3" type="ORF">POVCU1_068610</name>
</gene>
<feature type="compositionally biased region" description="Polar residues" evidence="2">
    <location>
        <begin position="653"/>
        <end position="668"/>
    </location>
</feature>
<accession>A0A1A8X8U7</accession>
<name>A0A1A8X8U7_PLAOA</name>
<feature type="region of interest" description="Disordered" evidence="2">
    <location>
        <begin position="112"/>
        <end position="138"/>
    </location>
</feature>
<feature type="compositionally biased region" description="Basic and acidic residues" evidence="2">
    <location>
        <begin position="216"/>
        <end position="234"/>
    </location>
</feature>
<feature type="compositionally biased region" description="Basic and acidic residues" evidence="2">
    <location>
        <begin position="1244"/>
        <end position="1255"/>
    </location>
</feature>
<evidence type="ECO:0000256" key="1">
    <source>
        <dbReference type="SAM" id="Coils"/>
    </source>
</evidence>
<feature type="region of interest" description="Disordered" evidence="2">
    <location>
        <begin position="207"/>
        <end position="272"/>
    </location>
</feature>
<sequence length="1346" mass="153844">MSLVNSRRGTFPNEDLPPFEKTSIDKNGSTEMANKKKETSKILNSASDVCAKGTTYKKIIFPAQFQKRSLHGEMGNTKASPVHRRSTQMSNRTQVFFCEDNNRGRELDTCGDNTRESVDMRRSRPGRGQTNCNGGSCDEEPLKRDVRVGDSNGGSAEFVIDLSKNNHAHNFATLLFNGLNSKLNESGKSSIGEEKGDDVRAEVDRKHHLFAKGKRSSKEENSYPSREEEKRSGDTQKGGGRLMRRVSSDRKSMTVFRKNCKRDNPPNERCTYEAKGYIPMSNRDSDQEKYKLRNNSIKKTHKNVCFFNAKRKGHNAYDNIPYDQREVMGKAFGKGTPMYVHQGVQIFPGDRNTTGHVQIRSHLGEYPVGVSSPHQMMTFHHVVPPHQAVDPYRAVAPQQMMFPHQVLSPQQVMSPHQVVTPQRVMSPHQVVTPQRVMSPHQVVTPQRVMSPHQVVTPQRVMSPHQVVTPQRVISPHQVILPTKGGAKSVSQTMQFLPSSSILRAKTEIYDMPVSSNTRKSFFCNNSLKKSLVKKKSNELKTEILFYKNGPLKGYSNKLDRNRYINMQNLCMPIRTNVFVRTRSLTPYSHFNEKKSKTSPLNNGKISRQKSVPMFPTHIYNKPVCTHEILYTYPVQGGGSDGHYGNDRLGDSGHNGNRCSSRHVTSSSPRAAGRRIMDTTAHAGKKKEKKEGNLSDERAYMDRSYMDRCSTEASSKGFDSDSANNEEMYLLNGKIRRLRDRNYALIRENNSLGELSKMYKNECTRLRELFARSREGWGFSPNAKYVNYEKKNLKLEEENEKLRNQMKVLGKALLSSHDISGIKKVLAKQILCLHEENEKYRKEVKELRKSRDINHHILFNLNRTDISADAVDSIFMQTKNAIIEGHQCINVFYLNLRNLIEDFFQKIKFLIVEGDYTKKEKLLYVASLEEIIWENFDEINNTVVKMNDLRKRMKDVKAYILDTNRSDPCCSCKPARVILEEDINHLEEELHKHSILIKNLRKKNLSLCLKDLHTQFSHVEQIEDHPNDTSKRHLKRGNNINYKKSYQMGYQDDQKNSHQKSSAGIMGFLPNEKPCVFSSRMVIDEFKSDQLESRKREDDVITSITDENASVKLKKEGTTLHYNAAKSDHNNLHEKIKLIEEQLHTLNNNINCSFGDDNEEAEQKEKALQKKGPFLVDKLRKNLHDHSKYFNDSDHEKNCETGKQTYSRAGAQEESLKAEGESSPSPSSCSSSSDESQSAPSESVPSERKKWVNRDEVERSKKKMIELLALLKGKNNEGLVENTKSYVSSFGQYQSQNKQNIRKIYNSLKAIKNNIKNTNDDTEKNILALIESQANEIKMFGNVKQND</sequence>
<feature type="region of interest" description="Disordered" evidence="2">
    <location>
        <begin position="1"/>
        <end position="40"/>
    </location>
</feature>